<keyword evidence="2" id="KW-1185">Reference proteome</keyword>
<dbReference type="Proteomes" id="UP001144978">
    <property type="component" value="Unassembled WGS sequence"/>
</dbReference>
<gene>
    <name evidence="1" type="ORF">NUW54_g9097</name>
</gene>
<evidence type="ECO:0000313" key="2">
    <source>
        <dbReference type="Proteomes" id="UP001144978"/>
    </source>
</evidence>
<dbReference type="EMBL" id="JANSHE010002959">
    <property type="protein sequence ID" value="KAJ2988502.1"/>
    <property type="molecule type" value="Genomic_DNA"/>
</dbReference>
<evidence type="ECO:0000313" key="1">
    <source>
        <dbReference type="EMBL" id="KAJ2988502.1"/>
    </source>
</evidence>
<protein>
    <submittedName>
        <fullName evidence="1">Uncharacterized protein</fullName>
    </submittedName>
</protein>
<sequence>MMPYVLGIGSVTLEHHLRVKRPARFLVITAQDAQRSHSQSGCLTELMSTRYTPTLTIAAKSISPSESVAQPGAMSPIRQIDAGGWGSSVESDLERSDAAPYSPLSADTRLELLVIGPRSRRLLMVGLAPLFARHHIAVCLTSLRTTAVALNERCRTVSMLRGIAHTAPRRKAKLGPQKDCELIGFAVKAWRQDEQPMPVLYLMGCAADGNHAMEDGR</sequence>
<accession>A0ACC1PBC1</accession>
<proteinExistence type="predicted"/>
<name>A0ACC1PBC1_9APHY</name>
<reference evidence="1" key="1">
    <citation type="submission" date="2022-08" db="EMBL/GenBank/DDBJ databases">
        <title>Genome Sequence of Pycnoporus sanguineus.</title>
        <authorList>
            <person name="Buettner E."/>
        </authorList>
    </citation>
    <scope>NUCLEOTIDE SEQUENCE</scope>
    <source>
        <strain evidence="1">CG-C14</strain>
    </source>
</reference>
<organism evidence="1 2">
    <name type="scientific">Trametes sanguinea</name>
    <dbReference type="NCBI Taxonomy" id="158606"/>
    <lineage>
        <taxon>Eukaryota</taxon>
        <taxon>Fungi</taxon>
        <taxon>Dikarya</taxon>
        <taxon>Basidiomycota</taxon>
        <taxon>Agaricomycotina</taxon>
        <taxon>Agaricomycetes</taxon>
        <taxon>Polyporales</taxon>
        <taxon>Polyporaceae</taxon>
        <taxon>Trametes</taxon>
    </lineage>
</organism>
<comment type="caution">
    <text evidence="1">The sequence shown here is derived from an EMBL/GenBank/DDBJ whole genome shotgun (WGS) entry which is preliminary data.</text>
</comment>